<evidence type="ECO:0000259" key="2">
    <source>
        <dbReference type="Pfam" id="PF00005"/>
    </source>
</evidence>
<feature type="non-terminal residue" evidence="3">
    <location>
        <position position="119"/>
    </location>
</feature>
<dbReference type="GO" id="GO:0005524">
    <property type="term" value="F:ATP binding"/>
    <property type="evidence" value="ECO:0007669"/>
    <property type="project" value="UniProtKB-KW"/>
</dbReference>
<dbReference type="InterPro" id="IPR003439">
    <property type="entry name" value="ABC_transporter-like_ATP-bd"/>
</dbReference>
<evidence type="ECO:0000256" key="1">
    <source>
        <dbReference type="ARBA" id="ARBA00022448"/>
    </source>
</evidence>
<dbReference type="SUPFAM" id="SSF52540">
    <property type="entry name" value="P-loop containing nucleoside triphosphate hydrolases"/>
    <property type="match status" value="1"/>
</dbReference>
<dbReference type="AlphaFoldDB" id="A0A6J4IGI4"/>
<dbReference type="InterPro" id="IPR027417">
    <property type="entry name" value="P-loop_NTPase"/>
</dbReference>
<name>A0A6J4IGI4_9ACTN</name>
<dbReference type="PANTHER" id="PTHR42781">
    <property type="entry name" value="SPERMIDINE/PUTRESCINE IMPORT ATP-BINDING PROTEIN POTA"/>
    <property type="match status" value="1"/>
</dbReference>
<accession>A0A6J4IGI4</accession>
<dbReference type="InterPro" id="IPR050093">
    <property type="entry name" value="ABC_SmlMolc_Importer"/>
</dbReference>
<dbReference type="Gene3D" id="3.40.50.300">
    <property type="entry name" value="P-loop containing nucleotide triphosphate hydrolases"/>
    <property type="match status" value="1"/>
</dbReference>
<feature type="domain" description="ABC transporter" evidence="2">
    <location>
        <begin position="19"/>
        <end position="118"/>
    </location>
</feature>
<proteinExistence type="predicted"/>
<dbReference type="GO" id="GO:0016887">
    <property type="term" value="F:ATP hydrolysis activity"/>
    <property type="evidence" value="ECO:0007669"/>
    <property type="project" value="InterPro"/>
</dbReference>
<dbReference type="Pfam" id="PF00005">
    <property type="entry name" value="ABC_tran"/>
    <property type="match status" value="1"/>
</dbReference>
<protein>
    <submittedName>
        <fullName evidence="3">Molybdenum ABC transporter ATP-binding protein ModC</fullName>
    </submittedName>
</protein>
<organism evidence="3">
    <name type="scientific">uncultured Mycobacteriales bacterium</name>
    <dbReference type="NCBI Taxonomy" id="581187"/>
    <lineage>
        <taxon>Bacteria</taxon>
        <taxon>Bacillati</taxon>
        <taxon>Actinomycetota</taxon>
        <taxon>Actinomycetes</taxon>
        <taxon>Mycobacteriales</taxon>
        <taxon>environmental samples</taxon>
    </lineage>
</organism>
<reference evidence="3" key="1">
    <citation type="submission" date="2020-02" db="EMBL/GenBank/DDBJ databases">
        <authorList>
            <person name="Meier V. D."/>
        </authorList>
    </citation>
    <scope>NUCLEOTIDE SEQUENCE</scope>
    <source>
        <strain evidence="3">AVDCRST_MAG41</strain>
    </source>
</reference>
<keyword evidence="1" id="KW-0813">Transport</keyword>
<keyword evidence="3" id="KW-0067">ATP-binding</keyword>
<sequence>MSLDAHLVVRRGGFELDCALAVPDGRVLGVLGPNGSGKTTVLRALAGLLPLRGGHVTLAGEDLAGVPPERRRTGVVFQDYLLFPHLSALDNVAYAARAAGVRRAAARRDAAGWLAQVGL</sequence>
<dbReference type="EMBL" id="CADCTP010000176">
    <property type="protein sequence ID" value="CAA9251172.1"/>
    <property type="molecule type" value="Genomic_DNA"/>
</dbReference>
<gene>
    <name evidence="3" type="ORF">AVDCRST_MAG41-1899</name>
</gene>
<dbReference type="PANTHER" id="PTHR42781:SF4">
    <property type="entry name" value="SPERMIDINE_PUTRESCINE IMPORT ATP-BINDING PROTEIN POTA"/>
    <property type="match status" value="1"/>
</dbReference>
<keyword evidence="3" id="KW-0547">Nucleotide-binding</keyword>
<evidence type="ECO:0000313" key="3">
    <source>
        <dbReference type="EMBL" id="CAA9251172.1"/>
    </source>
</evidence>